<reference evidence="3 5" key="2">
    <citation type="submission" date="2020-07" db="EMBL/GenBank/DDBJ databases">
        <title>Identification of Halomonas strains.</title>
        <authorList>
            <person name="Xiao Z."/>
            <person name="Shen J."/>
        </authorList>
    </citation>
    <scope>NUCLEOTIDE SEQUENCE [LARGE SCALE GENOMIC DNA]</scope>
    <source>
        <strain evidence="3 5">DSM 17331</strain>
    </source>
</reference>
<evidence type="ECO:0000313" key="3">
    <source>
        <dbReference type="EMBL" id="MBA2778505.1"/>
    </source>
</evidence>
<keyword evidence="1" id="KW-0812">Transmembrane</keyword>
<gene>
    <name evidence="3" type="ORF">H1D44_06280</name>
    <name evidence="4" type="ORF">HOP48_09000</name>
</gene>
<feature type="transmembrane region" description="Helical" evidence="1">
    <location>
        <begin position="60"/>
        <end position="81"/>
    </location>
</feature>
<dbReference type="EMBL" id="JACEFT010000005">
    <property type="protein sequence ID" value="MBA2778505.1"/>
    <property type="molecule type" value="Genomic_DNA"/>
</dbReference>
<sequence>MTFTNAALDPQRLPALREARLVPVSPRLAPCQAVLRSLHWLFLSALAALFPFLHEDLAPWQPWPAVGLALLGLFAVGLGWCEARRRAYGLRQHDLLYRRGLLVQRLQVLPLARLQHIETLSNPVERLFGLERLVCFTAGGRGADLVIEGLSRDRAAVVRQHLLAQLERSGQVHDGASPP</sequence>
<keyword evidence="1" id="KW-0472">Membrane</keyword>
<feature type="transmembrane region" description="Helical" evidence="1">
    <location>
        <begin position="37"/>
        <end position="54"/>
    </location>
</feature>
<dbReference type="InterPro" id="IPR005182">
    <property type="entry name" value="YdbS-like_PH"/>
</dbReference>
<evidence type="ECO:0000313" key="4">
    <source>
        <dbReference type="EMBL" id="MCG6661690.1"/>
    </source>
</evidence>
<evidence type="ECO:0000259" key="2">
    <source>
        <dbReference type="Pfam" id="PF03703"/>
    </source>
</evidence>
<comment type="caution">
    <text evidence="3">The sequence shown here is derived from an EMBL/GenBank/DDBJ whole genome shotgun (WGS) entry which is preliminary data.</text>
</comment>
<dbReference type="Pfam" id="PF03703">
    <property type="entry name" value="bPH_2"/>
    <property type="match status" value="1"/>
</dbReference>
<keyword evidence="1" id="KW-1133">Transmembrane helix</keyword>
<dbReference type="Proteomes" id="UP000518091">
    <property type="component" value="Unassembled WGS sequence"/>
</dbReference>
<dbReference type="RefSeq" id="WP_181513992.1">
    <property type="nucleotide sequence ID" value="NZ_JABFUB010000005.1"/>
</dbReference>
<accession>A0A7V9W007</accession>
<dbReference type="Proteomes" id="UP000814353">
    <property type="component" value="Unassembled WGS sequence"/>
</dbReference>
<dbReference type="PANTHER" id="PTHR34473">
    <property type="entry name" value="UPF0699 TRANSMEMBRANE PROTEIN YDBS"/>
    <property type="match status" value="1"/>
</dbReference>
<dbReference type="EMBL" id="JABFUB010000005">
    <property type="protein sequence ID" value="MCG6661690.1"/>
    <property type="molecule type" value="Genomic_DNA"/>
</dbReference>
<organism evidence="3 5">
    <name type="scientific">Billgrantia kenyensis</name>
    <dbReference type="NCBI Taxonomy" id="321266"/>
    <lineage>
        <taxon>Bacteria</taxon>
        <taxon>Pseudomonadati</taxon>
        <taxon>Pseudomonadota</taxon>
        <taxon>Gammaproteobacteria</taxon>
        <taxon>Oceanospirillales</taxon>
        <taxon>Halomonadaceae</taxon>
        <taxon>Billgrantia</taxon>
    </lineage>
</organism>
<dbReference type="AlphaFoldDB" id="A0A7V9W007"/>
<keyword evidence="6" id="KW-1185">Reference proteome</keyword>
<reference evidence="4 6" key="1">
    <citation type="submission" date="2020-05" db="EMBL/GenBank/DDBJ databases">
        <title>Comparative genomic analysis of denitrifying bacteria from Halomonas genus.</title>
        <authorList>
            <person name="Wang L."/>
            <person name="Shao Z."/>
        </authorList>
    </citation>
    <scope>NUCLEOTIDE SEQUENCE [LARGE SCALE GENOMIC DNA]</scope>
    <source>
        <strain evidence="4 6">DSM 17331</strain>
    </source>
</reference>
<name>A0A7V9W007_9GAMM</name>
<protein>
    <submittedName>
        <fullName evidence="3">PH domain-containing protein</fullName>
    </submittedName>
</protein>
<proteinExistence type="predicted"/>
<dbReference type="PANTHER" id="PTHR34473:SF3">
    <property type="entry name" value="TRANSMEMBRANE PROTEIN-RELATED"/>
    <property type="match status" value="1"/>
</dbReference>
<evidence type="ECO:0000313" key="6">
    <source>
        <dbReference type="Proteomes" id="UP000814353"/>
    </source>
</evidence>
<evidence type="ECO:0000256" key="1">
    <source>
        <dbReference type="SAM" id="Phobius"/>
    </source>
</evidence>
<evidence type="ECO:0000313" key="5">
    <source>
        <dbReference type="Proteomes" id="UP000518091"/>
    </source>
</evidence>
<feature type="domain" description="YdbS-like PH" evidence="2">
    <location>
        <begin position="84"/>
        <end position="162"/>
    </location>
</feature>